<evidence type="ECO:0000256" key="9">
    <source>
        <dbReference type="ARBA" id="ARBA00023065"/>
    </source>
</evidence>
<reference evidence="12" key="1">
    <citation type="submission" date="2021-02" db="EMBL/GenBank/DDBJ databases">
        <title>Strain Y2R2, a novel species of the genus Halomonas.</title>
        <authorList>
            <person name="Huang H."/>
        </authorList>
    </citation>
    <scope>NUCLEOTIDE SEQUENCE</scope>
    <source>
        <strain evidence="12">Y2R2</strain>
    </source>
</reference>
<dbReference type="Proteomes" id="UP000324285">
    <property type="component" value="Chromosome"/>
</dbReference>
<keyword evidence="9 11" id="KW-0406">Ion transport</keyword>
<dbReference type="PIRSF" id="PIRSF001296">
    <property type="entry name" value="K_ATPase_KdpC"/>
    <property type="match status" value="1"/>
</dbReference>
<keyword evidence="6 11" id="KW-0067">ATP-binding</keyword>
<keyword evidence="2 11" id="KW-1003">Cell membrane</keyword>
<proteinExistence type="inferred from homology"/>
<evidence type="ECO:0000256" key="10">
    <source>
        <dbReference type="ARBA" id="ARBA00023136"/>
    </source>
</evidence>
<comment type="subcellular location">
    <subcellularLocation>
        <location evidence="11">Cell membrane</location>
        <topology evidence="11">Single-pass membrane protein</topology>
    </subcellularLocation>
</comment>
<dbReference type="NCBIfam" id="TIGR00681">
    <property type="entry name" value="kdpC"/>
    <property type="match status" value="1"/>
</dbReference>
<keyword evidence="4 11" id="KW-0812">Transmembrane</keyword>
<evidence type="ECO:0000256" key="4">
    <source>
        <dbReference type="ARBA" id="ARBA00022692"/>
    </source>
</evidence>
<keyword evidence="5 11" id="KW-0547">Nucleotide-binding</keyword>
<dbReference type="GO" id="GO:0005524">
    <property type="term" value="F:ATP binding"/>
    <property type="evidence" value="ECO:0007669"/>
    <property type="project" value="UniProtKB-UniRule"/>
</dbReference>
<dbReference type="GO" id="GO:0005886">
    <property type="term" value="C:plasma membrane"/>
    <property type="evidence" value="ECO:0007669"/>
    <property type="project" value="UniProtKB-SubCell"/>
</dbReference>
<keyword evidence="13" id="KW-1185">Reference proteome</keyword>
<name>A0A856QKC6_9GAMM</name>
<dbReference type="PANTHER" id="PTHR30042:SF2">
    <property type="entry name" value="POTASSIUM-TRANSPORTING ATPASE KDPC SUBUNIT"/>
    <property type="match status" value="1"/>
</dbReference>
<dbReference type="NCBIfam" id="NF001454">
    <property type="entry name" value="PRK00315.1"/>
    <property type="match status" value="1"/>
</dbReference>
<comment type="similarity">
    <text evidence="11">Belongs to the KdpC family.</text>
</comment>
<protein>
    <recommendedName>
        <fullName evidence="11">Potassium-transporting ATPase KdpC subunit</fullName>
    </recommendedName>
    <alternativeName>
        <fullName evidence="11">ATP phosphohydrolase [potassium-transporting] C chain</fullName>
    </alternativeName>
    <alternativeName>
        <fullName evidence="11">Potassium-binding and translocating subunit C</fullName>
    </alternativeName>
    <alternativeName>
        <fullName evidence="11">Potassium-translocating ATPase C chain</fullName>
    </alternativeName>
</protein>
<keyword evidence="1 11" id="KW-0813">Transport</keyword>
<dbReference type="InterPro" id="IPR003820">
    <property type="entry name" value="KdpC"/>
</dbReference>
<gene>
    <name evidence="11 12" type="primary">kdpC</name>
    <name evidence="12" type="ORF">E4T21_01390</name>
</gene>
<evidence type="ECO:0000256" key="7">
    <source>
        <dbReference type="ARBA" id="ARBA00022958"/>
    </source>
</evidence>
<accession>A0A856QKC6</accession>
<dbReference type="PANTHER" id="PTHR30042">
    <property type="entry name" value="POTASSIUM-TRANSPORTING ATPASE C CHAIN"/>
    <property type="match status" value="1"/>
</dbReference>
<keyword evidence="8 11" id="KW-1133">Transmembrane helix</keyword>
<evidence type="ECO:0000313" key="13">
    <source>
        <dbReference type="Proteomes" id="UP000324285"/>
    </source>
</evidence>
<dbReference type="Pfam" id="PF02669">
    <property type="entry name" value="KdpC"/>
    <property type="match status" value="1"/>
</dbReference>
<organism evidence="12 13">
    <name type="scientific">Halomonas binhaiensis</name>
    <dbReference type="NCBI Taxonomy" id="2562282"/>
    <lineage>
        <taxon>Bacteria</taxon>
        <taxon>Pseudomonadati</taxon>
        <taxon>Pseudomonadota</taxon>
        <taxon>Gammaproteobacteria</taxon>
        <taxon>Oceanospirillales</taxon>
        <taxon>Halomonadaceae</taxon>
        <taxon>Halomonas</taxon>
    </lineage>
</organism>
<dbReference type="GO" id="GO:0008556">
    <property type="term" value="F:P-type potassium transmembrane transporter activity"/>
    <property type="evidence" value="ECO:0007669"/>
    <property type="project" value="InterPro"/>
</dbReference>
<evidence type="ECO:0000313" key="12">
    <source>
        <dbReference type="EMBL" id="QEM80358.2"/>
    </source>
</evidence>
<evidence type="ECO:0000256" key="5">
    <source>
        <dbReference type="ARBA" id="ARBA00022741"/>
    </source>
</evidence>
<comment type="function">
    <text evidence="11">Part of the high-affinity ATP-driven potassium transport (or Kdp) system, which catalyzes the hydrolysis of ATP coupled with the electrogenic transport of potassium into the cytoplasm. This subunit acts as a catalytic chaperone that increases the ATP-binding affinity of the ATP-hydrolyzing subunit KdpB by the formation of a transient KdpB/KdpC/ATP ternary complex.</text>
</comment>
<dbReference type="HAMAP" id="MF_00276">
    <property type="entry name" value="KdpC"/>
    <property type="match status" value="1"/>
</dbReference>
<evidence type="ECO:0000256" key="2">
    <source>
        <dbReference type="ARBA" id="ARBA00022475"/>
    </source>
</evidence>
<dbReference type="KEGG" id="hbh:E4T21_01390"/>
<dbReference type="RefSeq" id="WP_187775081.1">
    <property type="nucleotide sequence ID" value="NZ_CP038437.2"/>
</dbReference>
<keyword evidence="10 11" id="KW-0472">Membrane</keyword>
<evidence type="ECO:0000256" key="8">
    <source>
        <dbReference type="ARBA" id="ARBA00022989"/>
    </source>
</evidence>
<dbReference type="EMBL" id="CP038437">
    <property type="protein sequence ID" value="QEM80358.2"/>
    <property type="molecule type" value="Genomic_DNA"/>
</dbReference>
<evidence type="ECO:0000256" key="3">
    <source>
        <dbReference type="ARBA" id="ARBA00022538"/>
    </source>
</evidence>
<keyword evidence="7 11" id="KW-0630">Potassium</keyword>
<keyword evidence="3 11" id="KW-0633">Potassium transport</keyword>
<sequence length="191" mass="20259">MTTFSMSRTSWWVSLRLVVVLALLLGLIYPLAVTLVGGALFPHQATGSLLYDREGKVVGSALVGQGFQEARYFHGRPSAADYAADGVSGSNLAPSNPQLRQRALDEAQRLQTRDGLVAGQIPVDLLAASGSGIDPHISLEAAQAQRARVAQQRGLSESEVDSMISAAIDDGGWLGKPLVNVLRLNLALDAR</sequence>
<evidence type="ECO:0000256" key="11">
    <source>
        <dbReference type="HAMAP-Rule" id="MF_00276"/>
    </source>
</evidence>
<comment type="subunit">
    <text evidence="11">The system is composed of three essential subunits: KdpA, KdpB and KdpC.</text>
</comment>
<evidence type="ECO:0000256" key="1">
    <source>
        <dbReference type="ARBA" id="ARBA00022448"/>
    </source>
</evidence>
<evidence type="ECO:0000256" key="6">
    <source>
        <dbReference type="ARBA" id="ARBA00022840"/>
    </source>
</evidence>
<dbReference type="AlphaFoldDB" id="A0A856QKC6"/>